<reference evidence="2" key="1">
    <citation type="submission" date="2019-10" db="EMBL/GenBank/DDBJ databases">
        <title>The sequence and de novo assembly of the wild yak genome.</title>
        <authorList>
            <person name="Liu Y."/>
        </authorList>
    </citation>
    <scope>NUCLEOTIDE SEQUENCE [LARGE SCALE GENOMIC DNA]</scope>
    <source>
        <strain evidence="2">WY2019</strain>
    </source>
</reference>
<comment type="caution">
    <text evidence="2">The sequence shown here is derived from an EMBL/GenBank/DDBJ whole genome shotgun (WGS) entry which is preliminary data.</text>
</comment>
<feature type="region of interest" description="Disordered" evidence="1">
    <location>
        <begin position="1"/>
        <end position="28"/>
    </location>
</feature>
<keyword evidence="3" id="KW-1185">Reference proteome</keyword>
<name>A0A6B0R5P0_9CETA</name>
<evidence type="ECO:0000313" key="3">
    <source>
        <dbReference type="Proteomes" id="UP000322234"/>
    </source>
</evidence>
<dbReference type="EMBL" id="VBQZ03000015">
    <property type="protein sequence ID" value="MXQ83134.1"/>
    <property type="molecule type" value="Genomic_DNA"/>
</dbReference>
<feature type="compositionally biased region" description="Polar residues" evidence="1">
    <location>
        <begin position="1"/>
        <end position="19"/>
    </location>
</feature>
<gene>
    <name evidence="2" type="ORF">E5288_WYG018751</name>
</gene>
<organism evidence="2 3">
    <name type="scientific">Bos mutus</name>
    <name type="common">wild yak</name>
    <dbReference type="NCBI Taxonomy" id="72004"/>
    <lineage>
        <taxon>Eukaryota</taxon>
        <taxon>Metazoa</taxon>
        <taxon>Chordata</taxon>
        <taxon>Craniata</taxon>
        <taxon>Vertebrata</taxon>
        <taxon>Euteleostomi</taxon>
        <taxon>Mammalia</taxon>
        <taxon>Eutheria</taxon>
        <taxon>Laurasiatheria</taxon>
        <taxon>Artiodactyla</taxon>
        <taxon>Ruminantia</taxon>
        <taxon>Pecora</taxon>
        <taxon>Bovidae</taxon>
        <taxon>Bovinae</taxon>
        <taxon>Bos</taxon>
    </lineage>
</organism>
<protein>
    <submittedName>
        <fullName evidence="2">Uncharacterized protein</fullName>
    </submittedName>
</protein>
<evidence type="ECO:0000313" key="2">
    <source>
        <dbReference type="EMBL" id="MXQ83134.1"/>
    </source>
</evidence>
<accession>A0A6B0R5P0</accession>
<sequence length="152" mass="17664">MVQEESSNASQDHPLSISQSRDDSASGKPSAYTFSSVICAEILVYEERCTRLLKYICIKISHIRNEKKFQAVKYCGITTSPFWKGYRVWSPLVNPSQLFVEEAITKSQIRLLFIFSQFHNYNQLYLQSYQQKPLEKCESLMTFSNDNMLHSE</sequence>
<dbReference type="Proteomes" id="UP000322234">
    <property type="component" value="Unassembled WGS sequence"/>
</dbReference>
<evidence type="ECO:0000256" key="1">
    <source>
        <dbReference type="SAM" id="MobiDB-lite"/>
    </source>
</evidence>
<dbReference type="AlphaFoldDB" id="A0A6B0R5P0"/>
<proteinExistence type="predicted"/>